<protein>
    <submittedName>
        <fullName evidence="1">Uncharacterized protein</fullName>
    </submittedName>
</protein>
<proteinExistence type="predicted"/>
<dbReference type="AlphaFoldDB" id="A0A401HBW7"/>
<sequence>MASEIGKALTKEKEDKRRLLTQAFSKEMLKEASDEEFAQILVKALSSLWAMAIWTKREQRINQIIERNGVKRLRDMFYDLIYGSGSLEERFDKFRANVWGLGVAAITEILCFVEPEKYAMWNKKVVSAIEKLGLLEDLAKTLGIRKDVMLGILSINGYQYARIIEFLDKLRTEMEQIANQKVDFLELDYFLYYVAEVAEAPVAREVVREEEERGAITSHYEAQYYLLKLGQLIGYATYVAKQDQGKIVNNERLGDVADVSELPQWLGSFPGIRNPEDIDVIWLDSTGERPVYAFEVSHTTDITKDATALRDLASITERVFIVAPDNRRGEFEKLKKSPQFKPLLIEGKLGFISYSELLSLYSRAKSLRELLDRVGIRI</sequence>
<dbReference type="EMBL" id="BDMD01000141">
    <property type="protein sequence ID" value="GBF09935.1"/>
    <property type="molecule type" value="Genomic_DNA"/>
</dbReference>
<comment type="caution">
    <text evidence="1">The sequence shown here is derived from an EMBL/GenBank/DDBJ whole genome shotgun (WGS) entry which is preliminary data.</text>
</comment>
<organism evidence="1 2">
    <name type="scientific">Aeropyrum pernix</name>
    <dbReference type="NCBI Taxonomy" id="56636"/>
    <lineage>
        <taxon>Archaea</taxon>
        <taxon>Thermoproteota</taxon>
        <taxon>Thermoprotei</taxon>
        <taxon>Desulfurococcales</taxon>
        <taxon>Desulfurococcaceae</taxon>
        <taxon>Aeropyrum</taxon>
    </lineage>
</organism>
<evidence type="ECO:0000313" key="2">
    <source>
        <dbReference type="Proteomes" id="UP000291213"/>
    </source>
</evidence>
<gene>
    <name evidence="1" type="ORF">apy_16600</name>
</gene>
<reference evidence="1 2" key="1">
    <citation type="submission" date="2017-02" db="EMBL/GenBank/DDBJ databases">
        <title>isolation and characterization of a novel temperate virus Aeropyrum globular virus 1 infecting hyperthermophilic archaeon Aeropyrum.</title>
        <authorList>
            <person name="Yumiya M."/>
            <person name="Yoshida T."/>
            <person name="Sako Y."/>
        </authorList>
    </citation>
    <scope>NUCLEOTIDE SEQUENCE [LARGE SCALE GENOMIC DNA]</scope>
    <source>
        <strain evidence="1 2">YK1-12-2013</strain>
    </source>
</reference>
<accession>A0A401HBW7</accession>
<name>A0A401HBW7_AERPX</name>
<dbReference type="Proteomes" id="UP000291213">
    <property type="component" value="Unassembled WGS sequence"/>
</dbReference>
<evidence type="ECO:0000313" key="1">
    <source>
        <dbReference type="EMBL" id="GBF09935.1"/>
    </source>
</evidence>